<dbReference type="PRINTS" id="PR01021">
    <property type="entry name" value="OMPADOMAIN"/>
</dbReference>
<dbReference type="RefSeq" id="WP_126764769.1">
    <property type="nucleotide sequence ID" value="NZ_PIPJ01000001.1"/>
</dbReference>
<comment type="caution">
    <text evidence="13">The sequence shown here is derived from an EMBL/GenBank/DDBJ whole genome shotgun (WGS) entry which is preliminary data.</text>
</comment>
<evidence type="ECO:0000256" key="3">
    <source>
        <dbReference type="ARBA" id="ARBA00022452"/>
    </source>
</evidence>
<feature type="signal peptide" evidence="11">
    <location>
        <begin position="1"/>
        <end position="25"/>
    </location>
</feature>
<protein>
    <recommendedName>
        <fullName evidence="12">OmpA-like domain-containing protein</fullName>
    </recommendedName>
</protein>
<feature type="region of interest" description="Disordered" evidence="10">
    <location>
        <begin position="193"/>
        <end position="238"/>
    </location>
</feature>
<dbReference type="PROSITE" id="PS51123">
    <property type="entry name" value="OMPA_2"/>
    <property type="match status" value="1"/>
</dbReference>
<keyword evidence="7 9" id="KW-0472">Membrane</keyword>
<dbReference type="InterPro" id="IPR050330">
    <property type="entry name" value="Bact_OuterMem_StrucFunc"/>
</dbReference>
<dbReference type="GO" id="GO:0015288">
    <property type="term" value="F:porin activity"/>
    <property type="evidence" value="ECO:0007669"/>
    <property type="project" value="UniProtKB-KW"/>
</dbReference>
<dbReference type="GO" id="GO:0046930">
    <property type="term" value="C:pore complex"/>
    <property type="evidence" value="ECO:0007669"/>
    <property type="project" value="UniProtKB-KW"/>
</dbReference>
<keyword evidence="3" id="KW-1134">Transmembrane beta strand</keyword>
<feature type="domain" description="OmpA-like" evidence="12">
    <location>
        <begin position="250"/>
        <end position="368"/>
    </location>
</feature>
<feature type="chain" id="PRO_5019477723" description="OmpA-like domain-containing protein" evidence="11">
    <location>
        <begin position="26"/>
        <end position="374"/>
    </location>
</feature>
<dbReference type="GO" id="GO:0006811">
    <property type="term" value="P:monoatomic ion transport"/>
    <property type="evidence" value="ECO:0007669"/>
    <property type="project" value="UniProtKB-KW"/>
</dbReference>
<feature type="compositionally biased region" description="Low complexity" evidence="10">
    <location>
        <begin position="199"/>
        <end position="214"/>
    </location>
</feature>
<keyword evidence="8" id="KW-0998">Cell outer membrane</keyword>
<dbReference type="OrthoDB" id="9805832at2"/>
<name>A0A432W1X8_9GAMM</name>
<proteinExistence type="predicted"/>
<dbReference type="InterPro" id="IPR006664">
    <property type="entry name" value="OMP_bac"/>
</dbReference>
<dbReference type="Gene3D" id="3.30.1330.60">
    <property type="entry name" value="OmpA-like domain"/>
    <property type="match status" value="1"/>
</dbReference>
<comment type="subcellular location">
    <subcellularLocation>
        <location evidence="1">Cell outer membrane</location>
        <topology evidence="1">Multi-pass membrane protein</topology>
    </subcellularLocation>
</comment>
<dbReference type="PROSITE" id="PS01068">
    <property type="entry name" value="OMPA_1"/>
    <property type="match status" value="1"/>
</dbReference>
<dbReference type="EMBL" id="PIPJ01000001">
    <property type="protein sequence ID" value="RUO23229.1"/>
    <property type="molecule type" value="Genomic_DNA"/>
</dbReference>
<evidence type="ECO:0000256" key="8">
    <source>
        <dbReference type="ARBA" id="ARBA00023237"/>
    </source>
</evidence>
<sequence length="374" mass="41730">MNKFVGMALPAAIAGLLIASPQAQAQSEENFTGTETFSIGARLHVSSIDGDRIYVDSENFGFQVDDGFNSAQLGLEVSVPLTNRWAFRTYFDRVRTDVEGLSDTATGHMFGSDALYYLNNNVYVGAGFNATRVQQHRDLMWRATLGYRHTLNENWFIRAELAPQFNSDFNDMSFILSANYRFGDNGPLLSSWSDRDSRQAAAEETTQSAAASTTTDRETDTDNDGVPDYRDDCANTPRNHVVDSRGCTQYTTEQVSENLRVGFAFDSARVTSDYNGDVRRLADFMKEHTDTEVVINGHTDLIGTAEYNRDLSERRAQAVADMLVNSHGINRSRITTVGHGMSRPVVNEISLEANERNRRTEAALSVEIRVPRTR</sequence>
<keyword evidence="4" id="KW-0812">Transmembrane</keyword>
<dbReference type="GO" id="GO:0009279">
    <property type="term" value="C:cell outer membrane"/>
    <property type="evidence" value="ECO:0007669"/>
    <property type="project" value="UniProtKB-SubCell"/>
</dbReference>
<gene>
    <name evidence="13" type="ORF">CWE08_00825</name>
</gene>
<keyword evidence="14" id="KW-1185">Reference proteome</keyword>
<evidence type="ECO:0000256" key="9">
    <source>
        <dbReference type="PROSITE-ProRule" id="PRU00473"/>
    </source>
</evidence>
<dbReference type="InterPro" id="IPR011250">
    <property type="entry name" value="OMP/PagP_B-barrel"/>
</dbReference>
<evidence type="ECO:0000256" key="2">
    <source>
        <dbReference type="ARBA" id="ARBA00022448"/>
    </source>
</evidence>
<dbReference type="Gene3D" id="2.40.160.20">
    <property type="match status" value="1"/>
</dbReference>
<accession>A0A432W1X8</accession>
<dbReference type="InterPro" id="IPR006665">
    <property type="entry name" value="OmpA-like"/>
</dbReference>
<reference evidence="14" key="1">
    <citation type="journal article" date="2018" name="Front. Microbiol.">
        <title>Genome-Based Analysis Reveals the Taxonomy and Diversity of the Family Idiomarinaceae.</title>
        <authorList>
            <person name="Liu Y."/>
            <person name="Lai Q."/>
            <person name="Shao Z."/>
        </authorList>
    </citation>
    <scope>NUCLEOTIDE SEQUENCE [LARGE SCALE GENOMIC DNA]</scope>
    <source>
        <strain evidence="14">GBPy7</strain>
    </source>
</reference>
<evidence type="ECO:0000256" key="5">
    <source>
        <dbReference type="ARBA" id="ARBA00023065"/>
    </source>
</evidence>
<keyword evidence="6" id="KW-0626">Porin</keyword>
<evidence type="ECO:0000313" key="14">
    <source>
        <dbReference type="Proteomes" id="UP000288395"/>
    </source>
</evidence>
<dbReference type="Pfam" id="PF00691">
    <property type="entry name" value="OmpA"/>
    <property type="match status" value="1"/>
</dbReference>
<keyword evidence="5" id="KW-0406">Ion transport</keyword>
<dbReference type="InterPro" id="IPR036737">
    <property type="entry name" value="OmpA-like_sf"/>
</dbReference>
<evidence type="ECO:0000256" key="4">
    <source>
        <dbReference type="ARBA" id="ARBA00022692"/>
    </source>
</evidence>
<dbReference type="SUPFAM" id="SSF56925">
    <property type="entry name" value="OMPA-like"/>
    <property type="match status" value="1"/>
</dbReference>
<evidence type="ECO:0000256" key="11">
    <source>
        <dbReference type="SAM" id="SignalP"/>
    </source>
</evidence>
<evidence type="ECO:0000256" key="6">
    <source>
        <dbReference type="ARBA" id="ARBA00023114"/>
    </source>
</evidence>
<evidence type="ECO:0000256" key="1">
    <source>
        <dbReference type="ARBA" id="ARBA00004571"/>
    </source>
</evidence>
<dbReference type="PANTHER" id="PTHR30329:SF21">
    <property type="entry name" value="LIPOPROTEIN YIAD-RELATED"/>
    <property type="match status" value="1"/>
</dbReference>
<organism evidence="13 14">
    <name type="scientific">Aliidiomarina iranensis</name>
    <dbReference type="NCBI Taxonomy" id="1434071"/>
    <lineage>
        <taxon>Bacteria</taxon>
        <taxon>Pseudomonadati</taxon>
        <taxon>Pseudomonadota</taxon>
        <taxon>Gammaproteobacteria</taxon>
        <taxon>Alteromonadales</taxon>
        <taxon>Idiomarinaceae</taxon>
        <taxon>Aliidiomarina</taxon>
    </lineage>
</organism>
<keyword evidence="11" id="KW-0732">Signal</keyword>
<dbReference type="Proteomes" id="UP000288395">
    <property type="component" value="Unassembled WGS sequence"/>
</dbReference>
<evidence type="ECO:0000256" key="7">
    <source>
        <dbReference type="ARBA" id="ARBA00023136"/>
    </source>
</evidence>
<dbReference type="CDD" id="cd07185">
    <property type="entry name" value="OmpA_C-like"/>
    <property type="match status" value="1"/>
</dbReference>
<dbReference type="SUPFAM" id="SSF103088">
    <property type="entry name" value="OmpA-like"/>
    <property type="match status" value="1"/>
</dbReference>
<evidence type="ECO:0000259" key="12">
    <source>
        <dbReference type="PROSITE" id="PS51123"/>
    </source>
</evidence>
<dbReference type="PANTHER" id="PTHR30329">
    <property type="entry name" value="STATOR ELEMENT OF FLAGELLAR MOTOR COMPLEX"/>
    <property type="match status" value="1"/>
</dbReference>
<evidence type="ECO:0000256" key="10">
    <source>
        <dbReference type="SAM" id="MobiDB-lite"/>
    </source>
</evidence>
<dbReference type="AlphaFoldDB" id="A0A432W1X8"/>
<dbReference type="InterPro" id="IPR006690">
    <property type="entry name" value="OMPA-like_CS"/>
</dbReference>
<evidence type="ECO:0000313" key="13">
    <source>
        <dbReference type="EMBL" id="RUO23229.1"/>
    </source>
</evidence>
<keyword evidence="2" id="KW-0813">Transport</keyword>